<dbReference type="Proteomes" id="UP000277580">
    <property type="component" value="Unassembled WGS sequence"/>
</dbReference>
<dbReference type="AlphaFoldDB" id="A0A3N4KH94"/>
<evidence type="ECO:0000313" key="3">
    <source>
        <dbReference type="EMBL" id="RPB09916.1"/>
    </source>
</evidence>
<keyword evidence="4" id="KW-1185">Reference proteome</keyword>
<proteinExistence type="predicted"/>
<name>A0A3N4KH94_9PEZI</name>
<dbReference type="SUPFAM" id="SSF52799">
    <property type="entry name" value="(Phosphotyrosine protein) phosphatases II"/>
    <property type="match status" value="1"/>
</dbReference>
<dbReference type="GO" id="GO:0043409">
    <property type="term" value="P:negative regulation of MAPK cascade"/>
    <property type="evidence" value="ECO:0007669"/>
    <property type="project" value="TreeGrafter"/>
</dbReference>
<accession>A0A3N4KH94</accession>
<reference evidence="3 4" key="1">
    <citation type="journal article" date="2018" name="Nat. Ecol. Evol.">
        <title>Pezizomycetes genomes reveal the molecular basis of ectomycorrhizal truffle lifestyle.</title>
        <authorList>
            <person name="Murat C."/>
            <person name="Payen T."/>
            <person name="Noel B."/>
            <person name="Kuo A."/>
            <person name="Morin E."/>
            <person name="Chen J."/>
            <person name="Kohler A."/>
            <person name="Krizsan K."/>
            <person name="Balestrini R."/>
            <person name="Da Silva C."/>
            <person name="Montanini B."/>
            <person name="Hainaut M."/>
            <person name="Levati E."/>
            <person name="Barry K.W."/>
            <person name="Belfiori B."/>
            <person name="Cichocki N."/>
            <person name="Clum A."/>
            <person name="Dockter R.B."/>
            <person name="Fauchery L."/>
            <person name="Guy J."/>
            <person name="Iotti M."/>
            <person name="Le Tacon F."/>
            <person name="Lindquist E.A."/>
            <person name="Lipzen A."/>
            <person name="Malagnac F."/>
            <person name="Mello A."/>
            <person name="Molinier V."/>
            <person name="Miyauchi S."/>
            <person name="Poulain J."/>
            <person name="Riccioni C."/>
            <person name="Rubini A."/>
            <person name="Sitrit Y."/>
            <person name="Splivallo R."/>
            <person name="Traeger S."/>
            <person name="Wang M."/>
            <person name="Zifcakova L."/>
            <person name="Wipf D."/>
            <person name="Zambonelli A."/>
            <person name="Paolocci F."/>
            <person name="Nowrousian M."/>
            <person name="Ottonello S."/>
            <person name="Baldrian P."/>
            <person name="Spatafora J.W."/>
            <person name="Henrissat B."/>
            <person name="Nagy L.G."/>
            <person name="Aury J.M."/>
            <person name="Wincker P."/>
            <person name="Grigoriev I.V."/>
            <person name="Bonfante P."/>
            <person name="Martin F.M."/>
        </authorList>
    </citation>
    <scope>NUCLEOTIDE SEQUENCE [LARGE SCALE GENOMIC DNA]</scope>
    <source>
        <strain evidence="3 4">CCBAS932</strain>
    </source>
</reference>
<dbReference type="STRING" id="1392247.A0A3N4KH94"/>
<keyword evidence="1" id="KW-0904">Protein phosphatase</keyword>
<feature type="non-terminal residue" evidence="3">
    <location>
        <position position="153"/>
    </location>
</feature>
<dbReference type="CDD" id="cd14498">
    <property type="entry name" value="DSP"/>
    <property type="match status" value="1"/>
</dbReference>
<gene>
    <name evidence="3" type="ORF">P167DRAFT_576786</name>
</gene>
<sequence length="153" mass="16961">MPPKVSFVEPDCTCRASDHPTTPVRTQSCHRHHPPNMDEILPGLFLGNLTAAESAEHLSKHGITHVLSVTSSCPLVPQGYVHKYHNLHDDHSADLLAVLPDLMKARHYTLDAALTHVVAQRPIVRPNSSFMRQLRAWEGAGCSPWVREELAAI</sequence>
<organism evidence="3 4">
    <name type="scientific">Morchella conica CCBAS932</name>
    <dbReference type="NCBI Taxonomy" id="1392247"/>
    <lineage>
        <taxon>Eukaryota</taxon>
        <taxon>Fungi</taxon>
        <taxon>Dikarya</taxon>
        <taxon>Ascomycota</taxon>
        <taxon>Pezizomycotina</taxon>
        <taxon>Pezizomycetes</taxon>
        <taxon>Pezizales</taxon>
        <taxon>Morchellaceae</taxon>
        <taxon>Morchella</taxon>
    </lineage>
</organism>
<keyword evidence="1" id="KW-0378">Hydrolase</keyword>
<dbReference type="GO" id="GO:0005737">
    <property type="term" value="C:cytoplasm"/>
    <property type="evidence" value="ECO:0007669"/>
    <property type="project" value="TreeGrafter"/>
</dbReference>
<evidence type="ECO:0000256" key="1">
    <source>
        <dbReference type="ARBA" id="ARBA00022912"/>
    </source>
</evidence>
<dbReference type="Gene3D" id="3.90.190.10">
    <property type="entry name" value="Protein tyrosine phosphatase superfamily"/>
    <property type="match status" value="2"/>
</dbReference>
<feature type="domain" description="Tyrosine-protein phosphatase" evidence="2">
    <location>
        <begin position="36"/>
        <end position="140"/>
    </location>
</feature>
<evidence type="ECO:0000313" key="4">
    <source>
        <dbReference type="Proteomes" id="UP000277580"/>
    </source>
</evidence>
<dbReference type="SMART" id="SM00195">
    <property type="entry name" value="DSPc"/>
    <property type="match status" value="1"/>
</dbReference>
<dbReference type="PANTHER" id="PTHR10159">
    <property type="entry name" value="DUAL SPECIFICITY PROTEIN PHOSPHATASE"/>
    <property type="match status" value="1"/>
</dbReference>
<dbReference type="GO" id="GO:0017017">
    <property type="term" value="F:MAP kinase tyrosine/serine/threonine phosphatase activity"/>
    <property type="evidence" value="ECO:0007669"/>
    <property type="project" value="TreeGrafter"/>
</dbReference>
<dbReference type="PANTHER" id="PTHR10159:SF519">
    <property type="entry name" value="DUAL SPECIFICITY PROTEIN PHOSPHATASE MPK3"/>
    <property type="match status" value="1"/>
</dbReference>
<dbReference type="EMBL" id="ML119147">
    <property type="protein sequence ID" value="RPB09916.1"/>
    <property type="molecule type" value="Genomic_DNA"/>
</dbReference>
<dbReference type="InterPro" id="IPR029021">
    <property type="entry name" value="Prot-tyrosine_phosphatase-like"/>
</dbReference>
<dbReference type="OrthoDB" id="10252009at2759"/>
<dbReference type="GO" id="GO:0033550">
    <property type="term" value="F:MAP kinase tyrosine phosphatase activity"/>
    <property type="evidence" value="ECO:0007669"/>
    <property type="project" value="TreeGrafter"/>
</dbReference>
<dbReference type="GO" id="GO:0008330">
    <property type="term" value="F:protein tyrosine/threonine phosphatase activity"/>
    <property type="evidence" value="ECO:0007669"/>
    <property type="project" value="TreeGrafter"/>
</dbReference>
<dbReference type="InterPro" id="IPR020422">
    <property type="entry name" value="TYR_PHOSPHATASE_DUAL_dom"/>
</dbReference>
<evidence type="ECO:0000259" key="2">
    <source>
        <dbReference type="SMART" id="SM00195"/>
    </source>
</evidence>
<dbReference type="InParanoid" id="A0A3N4KH94"/>
<protein>
    <submittedName>
        <fullName evidence="3">Phosphatases II</fullName>
    </submittedName>
</protein>